<protein>
    <submittedName>
        <fullName evidence="3">Acyl carrier protein</fullName>
    </submittedName>
</protein>
<feature type="domain" description="Carrier" evidence="2">
    <location>
        <begin position="6"/>
        <end position="83"/>
    </location>
</feature>
<dbReference type="Gene3D" id="1.10.1200.10">
    <property type="entry name" value="ACP-like"/>
    <property type="match status" value="1"/>
</dbReference>
<evidence type="ECO:0000313" key="3">
    <source>
        <dbReference type="EMBL" id="TCJ82884.1"/>
    </source>
</evidence>
<keyword evidence="1" id="KW-0175">Coiled coil</keyword>
<sequence length="83" mass="9683">MNSYEQSYQQTLQQLKEKLIELFELEEAELVADARLYQDLDIDSIDTVDLMVELKKHIGKDLSPKLFKDARTIDDVVKIIVEI</sequence>
<proteinExistence type="predicted"/>
<accession>A0A4R1ESY0</accession>
<dbReference type="SUPFAM" id="SSF47336">
    <property type="entry name" value="ACP-like"/>
    <property type="match status" value="1"/>
</dbReference>
<evidence type="ECO:0000256" key="1">
    <source>
        <dbReference type="SAM" id="Coils"/>
    </source>
</evidence>
<name>A0A4R1ESY0_9GAMM</name>
<dbReference type="InterPro" id="IPR009081">
    <property type="entry name" value="PP-bd_ACP"/>
</dbReference>
<dbReference type="Proteomes" id="UP000294887">
    <property type="component" value="Unassembled WGS sequence"/>
</dbReference>
<dbReference type="PROSITE" id="PS50075">
    <property type="entry name" value="CARRIER"/>
    <property type="match status" value="1"/>
</dbReference>
<dbReference type="Pfam" id="PF00550">
    <property type="entry name" value="PP-binding"/>
    <property type="match status" value="1"/>
</dbReference>
<feature type="coiled-coil region" evidence="1">
    <location>
        <begin position="1"/>
        <end position="28"/>
    </location>
</feature>
<reference evidence="3 4" key="1">
    <citation type="submission" date="2019-03" db="EMBL/GenBank/DDBJ databases">
        <title>Genomic Encyclopedia of Type Strains, Phase IV (KMG-IV): sequencing the most valuable type-strain genomes for metagenomic binning, comparative biology and taxonomic classification.</title>
        <authorList>
            <person name="Goeker M."/>
        </authorList>
    </citation>
    <scope>NUCLEOTIDE SEQUENCE [LARGE SCALE GENOMIC DNA]</scope>
    <source>
        <strain evidence="3 4">DSM 24830</strain>
    </source>
</reference>
<evidence type="ECO:0000259" key="2">
    <source>
        <dbReference type="PROSITE" id="PS50075"/>
    </source>
</evidence>
<keyword evidence="4" id="KW-1185">Reference proteome</keyword>
<gene>
    <name evidence="3" type="ORF">EV695_3622</name>
</gene>
<dbReference type="InterPro" id="IPR036736">
    <property type="entry name" value="ACP-like_sf"/>
</dbReference>
<organism evidence="3 4">
    <name type="scientific">Cocleimonas flava</name>
    <dbReference type="NCBI Taxonomy" id="634765"/>
    <lineage>
        <taxon>Bacteria</taxon>
        <taxon>Pseudomonadati</taxon>
        <taxon>Pseudomonadota</taxon>
        <taxon>Gammaproteobacteria</taxon>
        <taxon>Thiotrichales</taxon>
        <taxon>Thiotrichaceae</taxon>
        <taxon>Cocleimonas</taxon>
    </lineage>
</organism>
<dbReference type="RefSeq" id="WP_131907382.1">
    <property type="nucleotide sequence ID" value="NZ_BAAAFU010000007.1"/>
</dbReference>
<dbReference type="NCBIfam" id="NF003757">
    <property type="entry name" value="PRK05350.1"/>
    <property type="match status" value="1"/>
</dbReference>
<evidence type="ECO:0000313" key="4">
    <source>
        <dbReference type="Proteomes" id="UP000294887"/>
    </source>
</evidence>
<dbReference type="EMBL" id="SMFQ01000005">
    <property type="protein sequence ID" value="TCJ82884.1"/>
    <property type="molecule type" value="Genomic_DNA"/>
</dbReference>
<dbReference type="AlphaFoldDB" id="A0A4R1ESY0"/>
<dbReference type="OrthoDB" id="3392378at2"/>
<comment type="caution">
    <text evidence="3">The sequence shown here is derived from an EMBL/GenBank/DDBJ whole genome shotgun (WGS) entry which is preliminary data.</text>
</comment>